<dbReference type="RefSeq" id="WP_285930495.1">
    <property type="nucleotide sequence ID" value="NZ_JASTZU010000018.1"/>
</dbReference>
<keyword evidence="1" id="KW-0129">CBS domain</keyword>
<evidence type="ECO:0000313" key="3">
    <source>
        <dbReference type="EMBL" id="MDL4839580.1"/>
    </source>
</evidence>
<organism evidence="3 4">
    <name type="scientific">Aquibacillus rhizosphaerae</name>
    <dbReference type="NCBI Taxonomy" id="3051431"/>
    <lineage>
        <taxon>Bacteria</taxon>
        <taxon>Bacillati</taxon>
        <taxon>Bacillota</taxon>
        <taxon>Bacilli</taxon>
        <taxon>Bacillales</taxon>
        <taxon>Bacillaceae</taxon>
        <taxon>Aquibacillus</taxon>
    </lineage>
</organism>
<dbReference type="PROSITE" id="PS51371">
    <property type="entry name" value="CBS"/>
    <property type="match status" value="1"/>
</dbReference>
<reference evidence="3 4" key="1">
    <citation type="submission" date="2023-06" db="EMBL/GenBank/DDBJ databases">
        <title>Aquibacillus rhizosphaerae LR5S19.</title>
        <authorList>
            <person name="Sun J.-Q."/>
        </authorList>
    </citation>
    <scope>NUCLEOTIDE SEQUENCE [LARGE SCALE GENOMIC DNA]</scope>
    <source>
        <strain evidence="3 4">LR5S19</strain>
    </source>
</reference>
<name>A0ABT7L169_9BACI</name>
<evidence type="ECO:0000313" key="4">
    <source>
        <dbReference type="Proteomes" id="UP001235343"/>
    </source>
</evidence>
<accession>A0ABT7L169</accession>
<feature type="domain" description="CBS" evidence="2">
    <location>
        <begin position="106"/>
        <end position="162"/>
    </location>
</feature>
<dbReference type="InterPro" id="IPR000644">
    <property type="entry name" value="CBS_dom"/>
</dbReference>
<protein>
    <submittedName>
        <fullName evidence="3">CBS domain-containing protein</fullName>
    </submittedName>
</protein>
<dbReference type="Gene3D" id="3.10.580.10">
    <property type="entry name" value="CBS-domain"/>
    <property type="match status" value="1"/>
</dbReference>
<evidence type="ECO:0000259" key="2">
    <source>
        <dbReference type="PROSITE" id="PS51371"/>
    </source>
</evidence>
<dbReference type="SUPFAM" id="SSF54631">
    <property type="entry name" value="CBS-domain pair"/>
    <property type="match status" value="1"/>
</dbReference>
<proteinExistence type="predicted"/>
<dbReference type="Proteomes" id="UP001235343">
    <property type="component" value="Unassembled WGS sequence"/>
</dbReference>
<keyword evidence="4" id="KW-1185">Reference proteome</keyword>
<evidence type="ECO:0000256" key="1">
    <source>
        <dbReference type="PROSITE-ProRule" id="PRU00703"/>
    </source>
</evidence>
<gene>
    <name evidence="3" type="ORF">QQS35_03790</name>
</gene>
<dbReference type="Pfam" id="PF00571">
    <property type="entry name" value="CBS"/>
    <property type="match status" value="1"/>
</dbReference>
<dbReference type="EMBL" id="JASTZU010000018">
    <property type="protein sequence ID" value="MDL4839580.1"/>
    <property type="molecule type" value="Genomic_DNA"/>
</dbReference>
<dbReference type="InterPro" id="IPR046342">
    <property type="entry name" value="CBS_dom_sf"/>
</dbReference>
<comment type="caution">
    <text evidence="3">The sequence shown here is derived from an EMBL/GenBank/DDBJ whole genome shotgun (WGS) entry which is preliminary data.</text>
</comment>
<sequence>MLKDKETSVYRFEIAFNRIHKKLTDLVKQSSDYISYGDVLHLARNSHNVVRTNYDTLKQFGRLRNALVHQKIREDFYIAEPHLEVVEEIERLCELIHKPPLALSIASQPVTVFTPGTPLEVILRTIKEYGYSQLPIYENSHFRGLLTVGGIAKWMSNQLSNSQIMVANIKARDILLYEKKHNVEFLSRQSSIYDLETVFEESFEKNMKLEAILITQTGSRDQKPIGIVTSWDLVQIDRTSLTIASHV</sequence>